<dbReference type="InterPro" id="IPR050791">
    <property type="entry name" value="Aldo-Keto_reductase"/>
</dbReference>
<reference evidence="5" key="1">
    <citation type="submission" date="2023-05" db="EMBL/GenBank/DDBJ databases">
        <title>Draft genome of Pseudofrankia sp. BMG5.37.</title>
        <authorList>
            <person name="Gtari M."/>
            <person name="Ghodhbane F."/>
            <person name="Sbissi I."/>
        </authorList>
    </citation>
    <scope>NUCLEOTIDE SEQUENCE [LARGE SCALE GENOMIC DNA]</scope>
    <source>
        <strain evidence="5">BMG 814</strain>
    </source>
</reference>
<comment type="caution">
    <text evidence="4">The sequence shown here is derived from an EMBL/GenBank/DDBJ whole genome shotgun (WGS) entry which is preliminary data.</text>
</comment>
<evidence type="ECO:0000256" key="1">
    <source>
        <dbReference type="ARBA" id="ARBA00023002"/>
    </source>
</evidence>
<dbReference type="PANTHER" id="PTHR43625:SF40">
    <property type="entry name" value="ALDO-KETO REDUCTASE YAKC [NADP(+)]"/>
    <property type="match status" value="1"/>
</dbReference>
<feature type="domain" description="NADP-dependent oxidoreductase" evidence="3">
    <location>
        <begin position="24"/>
        <end position="322"/>
    </location>
</feature>
<dbReference type="RefSeq" id="WP_305999371.1">
    <property type="nucleotide sequence ID" value="NZ_JASNFN010000008.1"/>
</dbReference>
<dbReference type="EC" id="1.1.1.-" evidence="4"/>
<dbReference type="CDD" id="cd19076">
    <property type="entry name" value="AKR_AKR13A_13D"/>
    <property type="match status" value="1"/>
</dbReference>
<protein>
    <submittedName>
        <fullName evidence="4">Aldo/keto reductase</fullName>
        <ecNumber evidence="4">1.1.1.-</ecNumber>
    </submittedName>
</protein>
<accession>A0ABT9IBX1</accession>
<keyword evidence="1 4" id="KW-0560">Oxidoreductase</keyword>
<evidence type="ECO:0000256" key="2">
    <source>
        <dbReference type="SAM" id="MobiDB-lite"/>
    </source>
</evidence>
<keyword evidence="5" id="KW-1185">Reference proteome</keyword>
<dbReference type="Gene3D" id="3.20.20.100">
    <property type="entry name" value="NADP-dependent oxidoreductase domain"/>
    <property type="match status" value="1"/>
</dbReference>
<gene>
    <name evidence="4" type="ORF">QOZ88_08575</name>
</gene>
<name>A0ABT9IBX1_9ACTN</name>
<evidence type="ECO:0000313" key="5">
    <source>
        <dbReference type="Proteomes" id="UP001233673"/>
    </source>
</evidence>
<evidence type="ECO:0000259" key="3">
    <source>
        <dbReference type="Pfam" id="PF00248"/>
    </source>
</evidence>
<dbReference type="EMBL" id="JASNFN010000008">
    <property type="protein sequence ID" value="MDP5182694.1"/>
    <property type="molecule type" value="Genomic_DNA"/>
</dbReference>
<evidence type="ECO:0000313" key="4">
    <source>
        <dbReference type="EMBL" id="MDP5182694.1"/>
    </source>
</evidence>
<dbReference type="GO" id="GO:0016491">
    <property type="term" value="F:oxidoreductase activity"/>
    <property type="evidence" value="ECO:0007669"/>
    <property type="project" value="UniProtKB-KW"/>
</dbReference>
<dbReference type="Pfam" id="PF00248">
    <property type="entry name" value="Aldo_ket_red"/>
    <property type="match status" value="1"/>
</dbReference>
<organism evidence="4 5">
    <name type="scientific">Blastococcus carthaginiensis</name>
    <dbReference type="NCBI Taxonomy" id="3050034"/>
    <lineage>
        <taxon>Bacteria</taxon>
        <taxon>Bacillati</taxon>
        <taxon>Actinomycetota</taxon>
        <taxon>Actinomycetes</taxon>
        <taxon>Geodermatophilales</taxon>
        <taxon>Geodermatophilaceae</taxon>
        <taxon>Blastococcus</taxon>
    </lineage>
</organism>
<dbReference type="InterPro" id="IPR036812">
    <property type="entry name" value="NAD(P)_OxRdtase_dom_sf"/>
</dbReference>
<proteinExistence type="predicted"/>
<dbReference type="SUPFAM" id="SSF51430">
    <property type="entry name" value="NAD(P)-linked oxidoreductase"/>
    <property type="match status" value="1"/>
</dbReference>
<sequence length="350" mass="36819">MPPATSPVGTRTLGRDGLTVSAQGLGCMGMSQMYGAADRTESIATVHRALELGVTFLDTSDVYGSGHNEELVGEATAGRRDEVQLATKFSLSRTPDGGVRIDGRPENVRACAEASLRRLRVEVIDLYYQHRVDPRVPIEDTVGAMAELVAEGKVRYLGLSEASAASIRRAAAVHPIAALQSEWSLWTRDPEVAGGGGAGGDTVLAVAREHGIGIVPFSPLGRGFLTGAIRSPGDFGEDDWRRGHPRFTGEAFTANLRLVDAVRALAGEKGVTAGQLALAWVLAQGPDVVPIPGTKRRAYLEENVAAAAVELSAEDLARLDAIAPPGAAAGGRYVDSSYAYGDSPERRPAP</sequence>
<feature type="region of interest" description="Disordered" evidence="2">
    <location>
        <begin position="325"/>
        <end position="350"/>
    </location>
</feature>
<dbReference type="InterPro" id="IPR023210">
    <property type="entry name" value="NADP_OxRdtase_dom"/>
</dbReference>
<dbReference type="Proteomes" id="UP001233673">
    <property type="component" value="Unassembled WGS sequence"/>
</dbReference>
<dbReference type="PANTHER" id="PTHR43625">
    <property type="entry name" value="AFLATOXIN B1 ALDEHYDE REDUCTASE"/>
    <property type="match status" value="1"/>
</dbReference>